<dbReference type="GO" id="GO:0034480">
    <property type="term" value="F:phosphatidylcholine phospholipase C activity"/>
    <property type="evidence" value="ECO:0007669"/>
    <property type="project" value="UniProtKB-EC"/>
</dbReference>
<dbReference type="InterPro" id="IPR029002">
    <property type="entry name" value="PLPC/GPLD1"/>
</dbReference>
<evidence type="ECO:0000256" key="6">
    <source>
        <dbReference type="ARBA" id="ARBA00022833"/>
    </source>
</evidence>
<dbReference type="eggNOG" id="ENOG5030A2K">
    <property type="taxonomic scope" value="Bacteria"/>
</dbReference>
<evidence type="ECO:0000256" key="1">
    <source>
        <dbReference type="ARBA" id="ARBA00012018"/>
    </source>
</evidence>
<evidence type="ECO:0000256" key="7">
    <source>
        <dbReference type="ARBA" id="ARBA00031285"/>
    </source>
</evidence>
<proteinExistence type="predicted"/>
<organism evidence="10 11">
    <name type="scientific">Fictibacillus macauensis ZFHKF-1</name>
    <dbReference type="NCBI Taxonomy" id="1196324"/>
    <lineage>
        <taxon>Bacteria</taxon>
        <taxon>Bacillati</taxon>
        <taxon>Bacillota</taxon>
        <taxon>Bacilli</taxon>
        <taxon>Bacillales</taxon>
        <taxon>Fictibacillaceae</taxon>
        <taxon>Fictibacillus</taxon>
    </lineage>
</organism>
<dbReference type="EC" id="3.1.4.3" evidence="1"/>
<evidence type="ECO:0000256" key="5">
    <source>
        <dbReference type="ARBA" id="ARBA00022801"/>
    </source>
</evidence>
<dbReference type="CDD" id="cd11009">
    <property type="entry name" value="Zn_dep_PLPC"/>
    <property type="match status" value="1"/>
</dbReference>
<keyword evidence="6" id="KW-0862">Zinc</keyword>
<evidence type="ECO:0000256" key="2">
    <source>
        <dbReference type="ARBA" id="ARBA00018391"/>
    </source>
</evidence>
<dbReference type="AlphaFoldDB" id="I8AFV4"/>
<accession>I8AFV4</accession>
<evidence type="ECO:0000313" key="11">
    <source>
        <dbReference type="Proteomes" id="UP000004080"/>
    </source>
</evidence>
<feature type="domain" description="Zn-dependent PLC" evidence="9">
    <location>
        <begin position="33"/>
        <end position="280"/>
    </location>
</feature>
<dbReference type="Pfam" id="PF00882">
    <property type="entry name" value="Zn_dep_PLPC"/>
    <property type="match status" value="1"/>
</dbReference>
<dbReference type="GO" id="GO:0008270">
    <property type="term" value="F:zinc ion binding"/>
    <property type="evidence" value="ECO:0007669"/>
    <property type="project" value="InterPro"/>
</dbReference>
<name>I8AFV4_9BACL</name>
<dbReference type="EMBL" id="AKKV01000036">
    <property type="protein sequence ID" value="EIT84269.1"/>
    <property type="molecule type" value="Genomic_DNA"/>
</dbReference>
<evidence type="ECO:0000313" key="10">
    <source>
        <dbReference type="EMBL" id="EIT84269.1"/>
    </source>
</evidence>
<keyword evidence="11" id="KW-1185">Reference proteome</keyword>
<dbReference type="RefSeq" id="WP_007203237.1">
    <property type="nucleotide sequence ID" value="NZ_AKKV01000036.1"/>
</dbReference>
<dbReference type="STRING" id="1196324.A374_15823"/>
<feature type="chain" id="PRO_5003713455" description="Phospholipase C" evidence="8">
    <location>
        <begin position="25"/>
        <end position="280"/>
    </location>
</feature>
<dbReference type="SMART" id="SM00770">
    <property type="entry name" value="Zn_dep_PLPC"/>
    <property type="match status" value="1"/>
</dbReference>
<dbReference type="InterPro" id="IPR001531">
    <property type="entry name" value="Zn_PLipaseC"/>
</dbReference>
<evidence type="ECO:0000256" key="8">
    <source>
        <dbReference type="SAM" id="SignalP"/>
    </source>
</evidence>
<keyword evidence="5" id="KW-0378">Hydrolase</keyword>
<comment type="caution">
    <text evidence="10">The sequence shown here is derived from an EMBL/GenBank/DDBJ whole genome shotgun (WGS) entry which is preliminary data.</text>
</comment>
<feature type="signal peptide" evidence="8">
    <location>
        <begin position="1"/>
        <end position="24"/>
    </location>
</feature>
<dbReference type="PATRIC" id="fig|1196324.3.peg.3237"/>
<dbReference type="InterPro" id="IPR008947">
    <property type="entry name" value="PLipase_C/P1_nuclease_dom_sf"/>
</dbReference>
<dbReference type="OrthoDB" id="1937927at2"/>
<dbReference type="Proteomes" id="UP000004080">
    <property type="component" value="Unassembled WGS sequence"/>
</dbReference>
<evidence type="ECO:0000256" key="3">
    <source>
        <dbReference type="ARBA" id="ARBA00022723"/>
    </source>
</evidence>
<dbReference type="Gene3D" id="1.10.575.10">
    <property type="entry name" value="P1 Nuclease"/>
    <property type="match status" value="1"/>
</dbReference>
<dbReference type="PROSITE" id="PS51346">
    <property type="entry name" value="PROKAR_ZN_DEPEND_PLPC_2"/>
    <property type="match status" value="1"/>
</dbReference>
<dbReference type="SUPFAM" id="SSF48537">
    <property type="entry name" value="Phospholipase C/P1 nuclease"/>
    <property type="match status" value="1"/>
</dbReference>
<keyword evidence="4 8" id="KW-0732">Signal</keyword>
<dbReference type="PROSITE" id="PS00384">
    <property type="entry name" value="PROKAR_ZN_DEPEND_PLPC_1"/>
    <property type="match status" value="1"/>
</dbReference>
<dbReference type="PRINTS" id="PR00479">
    <property type="entry name" value="PRPHPHLPASEC"/>
</dbReference>
<gene>
    <name evidence="10" type="ORF">A374_15823</name>
</gene>
<keyword evidence="3" id="KW-0479">Metal-binding</keyword>
<protein>
    <recommendedName>
        <fullName evidence="2">Phospholipase C</fullName>
        <ecNumber evidence="1">3.1.4.3</ecNumber>
    </recommendedName>
    <alternativeName>
        <fullName evidence="7">Phosphatidylcholine cholinephosphohydrolase</fullName>
    </alternativeName>
</protein>
<reference evidence="10 11" key="1">
    <citation type="journal article" date="2012" name="J. Bacteriol.">
        <title>Genome of Bacillus macauensis ZFHKF-1, a Long-Chain-Forming Bacterium.</title>
        <authorList>
            <person name="Cai L."/>
            <person name="Zhang T."/>
        </authorList>
    </citation>
    <scope>NUCLEOTIDE SEQUENCE [LARGE SCALE GENOMIC DNA]</scope>
    <source>
        <strain evidence="10 11">ZFHKF-1</strain>
    </source>
</reference>
<sequence>MKKTFVAVATAALLVTGFQGNASAEDDAQPPITAKWSAEDPHHEDTNTHLWIVRHAMEIMANNKDVVKPGEVEQLKQWQSDLEQGIYDADHANPYYDNATFASHFYDPDTGKSYIPLAAHAKTTSVKYFKRAGEAYQKGDHKQAFYNLGLALHYIGDLNQPMHAANFTNLSYPQGFHSKYENYVDSFKEDYAVKDGEGYWHWKGTNPEDWLHGTAVAAKKDYPDIVNDTTKAWFVKAAVSNSYAAKWRAAVVPATGKRLTEAQRILAGYMQLWFDTYVNK</sequence>
<evidence type="ECO:0000259" key="9">
    <source>
        <dbReference type="PROSITE" id="PS51346"/>
    </source>
</evidence>
<evidence type="ECO:0000256" key="4">
    <source>
        <dbReference type="ARBA" id="ARBA00022729"/>
    </source>
</evidence>